<name>Q981U2_RHILO</name>
<evidence type="ECO:0000313" key="1">
    <source>
        <dbReference type="EMBL" id="BAB54617.1"/>
    </source>
</evidence>
<keyword evidence="1" id="KW-0614">Plasmid</keyword>
<accession>Q981U2</accession>
<organism evidence="1 2">
    <name type="scientific">Mesorhizobium japonicum (strain LMG 29417 / CECT 9101 / MAFF 303099)</name>
    <name type="common">Mesorhizobium loti (strain MAFF 303099)</name>
    <dbReference type="NCBI Taxonomy" id="266835"/>
    <lineage>
        <taxon>Bacteria</taxon>
        <taxon>Pseudomonadati</taxon>
        <taxon>Pseudomonadota</taxon>
        <taxon>Alphaproteobacteria</taxon>
        <taxon>Hyphomicrobiales</taxon>
        <taxon>Phyllobacteriaceae</taxon>
        <taxon>Mesorhizobium</taxon>
    </lineage>
</organism>
<geneLocation type="plasmid" evidence="1 2">
    <name>pMLa</name>
</geneLocation>
<dbReference type="Proteomes" id="UP000000552">
    <property type="component" value="Plasmid pMLa"/>
</dbReference>
<dbReference type="AlphaFoldDB" id="Q981U2"/>
<protein>
    <submittedName>
        <fullName evidence="1">Msr9233 protein</fullName>
    </submittedName>
</protein>
<dbReference type="HOGENOM" id="CLU_3347768_0_0_5"/>
<dbReference type="KEGG" id="mlo:msr9233"/>
<reference evidence="1 2" key="1">
    <citation type="journal article" date="2000" name="DNA Res.">
        <title>Complete genome structure of the nitrogen-fixing symbiotic bacterium Mesorhizobium loti.</title>
        <authorList>
            <person name="Kaneko T."/>
            <person name="Nakamura Y."/>
            <person name="Sato S."/>
            <person name="Asamizu E."/>
            <person name="Kato T."/>
            <person name="Sasamoto S."/>
            <person name="Watanabe A."/>
            <person name="Idesawa K."/>
            <person name="Ishikawa A."/>
            <person name="Kawashima K."/>
            <person name="Kimura T."/>
            <person name="Kishida Y."/>
            <person name="Kiyokawa C."/>
            <person name="Kohara M."/>
            <person name="Matsumoto M."/>
            <person name="Matsuno A."/>
            <person name="Mochizuki Y."/>
            <person name="Nakayama S."/>
            <person name="Nakazaki N."/>
            <person name="Shimpo S."/>
            <person name="Sugimoto M."/>
            <person name="Takeuchi C."/>
            <person name="Yamada M."/>
            <person name="Tabata S."/>
        </authorList>
    </citation>
    <scope>NUCLEOTIDE SEQUENCE [LARGE SCALE GENOMIC DNA]</scope>
    <source>
        <strain evidence="2">LMG 29417 / CECT 9101 / MAFF 303099</strain>
        <plasmid evidence="1 2">pMLa</plasmid>
    </source>
</reference>
<evidence type="ECO:0000313" key="2">
    <source>
        <dbReference type="Proteomes" id="UP000000552"/>
    </source>
</evidence>
<sequence>MKELRLAGISDIEAANAFLPVFTTSFNQKFAKAPYPA</sequence>
<gene>
    <name evidence="1" type="ordered locus">msr9233</name>
</gene>
<dbReference type="EMBL" id="BA000013">
    <property type="protein sequence ID" value="BAB54617.1"/>
    <property type="molecule type" value="Genomic_DNA"/>
</dbReference>
<proteinExistence type="predicted"/>